<dbReference type="PANTHER" id="PTHR10773">
    <property type="entry name" value="DNA-DIRECTED RNA POLYMERASES I, II, AND III SUBUNIT RPABC2"/>
    <property type="match status" value="1"/>
</dbReference>
<dbReference type="EMBL" id="JARBHB010000001">
    <property type="protein sequence ID" value="KAJ8895416.1"/>
    <property type="molecule type" value="Genomic_DNA"/>
</dbReference>
<evidence type="ECO:0000313" key="1">
    <source>
        <dbReference type="EMBL" id="KAJ8895416.1"/>
    </source>
</evidence>
<gene>
    <name evidence="1" type="ORF">PR048_000748</name>
</gene>
<sequence>MRQEYTNPKTKKVVPARVMGEPCVGNQCAKYEIKCADINEAARTLICKDYYNLDELQLQREFIVRHVDTEETKQKTTSKDTSRHRKTNNYCITVQRSCMHVCKTFFLNILAISEPTAITPLNKLTASGVVEKEKRGGRQSDNVISRDKSIREVIVNHISRFPRVESHYCRTITSKEYLHSDLTVQNMCSMFISDIGEKEDKSSISTYHKFFNKLYLAFHSPKKDQCYLCMTCREGDVATKEKIHDRYQKHIAKKTKVREIKDQCKVQSANCFVAHSTYNKYFTYPSRSYYNIANKDCFCHTWHEGESRRGASEVSTVVYKTLTRYYNLGCESAVLFADGYSGQNKNPIVARLARQKQPYIVCQLEHSDFLDFKKLSQDLRNLTI</sequence>
<comment type="caution">
    <text evidence="1">The sequence shown here is derived from an EMBL/GenBank/DDBJ whole genome shotgun (WGS) entry which is preliminary data.</text>
</comment>
<dbReference type="PANTHER" id="PTHR10773:SF19">
    <property type="match status" value="1"/>
</dbReference>
<dbReference type="Proteomes" id="UP001159363">
    <property type="component" value="Chromosome 1"/>
</dbReference>
<keyword evidence="2" id="KW-1185">Reference proteome</keyword>
<evidence type="ECO:0000313" key="2">
    <source>
        <dbReference type="Proteomes" id="UP001159363"/>
    </source>
</evidence>
<protein>
    <submittedName>
        <fullName evidence="1">Uncharacterized protein</fullName>
    </submittedName>
</protein>
<accession>A0ABQ9IGD5</accession>
<name>A0ABQ9IGD5_9NEOP</name>
<reference evidence="1 2" key="1">
    <citation type="submission" date="2023-02" db="EMBL/GenBank/DDBJ databases">
        <title>LHISI_Scaffold_Assembly.</title>
        <authorList>
            <person name="Stuart O.P."/>
            <person name="Cleave R."/>
            <person name="Magrath M.J.L."/>
            <person name="Mikheyev A.S."/>
        </authorList>
    </citation>
    <scope>NUCLEOTIDE SEQUENCE [LARGE SCALE GENOMIC DNA]</scope>
    <source>
        <strain evidence="1">Daus_M_001</strain>
        <tissue evidence="1">Leg muscle</tissue>
    </source>
</reference>
<organism evidence="1 2">
    <name type="scientific">Dryococelus australis</name>
    <dbReference type="NCBI Taxonomy" id="614101"/>
    <lineage>
        <taxon>Eukaryota</taxon>
        <taxon>Metazoa</taxon>
        <taxon>Ecdysozoa</taxon>
        <taxon>Arthropoda</taxon>
        <taxon>Hexapoda</taxon>
        <taxon>Insecta</taxon>
        <taxon>Pterygota</taxon>
        <taxon>Neoptera</taxon>
        <taxon>Polyneoptera</taxon>
        <taxon>Phasmatodea</taxon>
        <taxon>Verophasmatodea</taxon>
        <taxon>Anareolatae</taxon>
        <taxon>Phasmatidae</taxon>
        <taxon>Eurycanthinae</taxon>
        <taxon>Dryococelus</taxon>
    </lineage>
</organism>
<proteinExistence type="predicted"/>